<sequence>MIAYLPSPTVGALHLGPLTLRAYALCILAGIVLAVWLTGRRLAARGSDPGVVLDVSAWAVIFGIVGGRLYHVVTTPGPYFGEGGNLVDALKIWNGGLGIWGAISLGALGAWIGCKRSGVPFLQFADAAAPGVAFAQALGRWGNWFNNELHGAPTTLPWGLRVYEWDQSAGRAVTDSAGDPVVAGVFHPTFLYEFLFLVVLGVLLLVVDRRRRLAPGQLLGLYVAGYPIGRIVVEKMRTDEAELILGQRLNVWTSVLVFLLGLWIVWFTGRRARSRDAADGPVDEPSDEPSESQDVG</sequence>
<feature type="transmembrane region" description="Helical" evidence="7">
    <location>
        <begin position="20"/>
        <end position="39"/>
    </location>
</feature>
<comment type="caution">
    <text evidence="9">The sequence shown here is derived from an EMBL/GenBank/DDBJ whole genome shotgun (WGS) entry which is preliminary data.</text>
</comment>
<proteinExistence type="inferred from homology"/>
<dbReference type="GO" id="GO:0016757">
    <property type="term" value="F:glycosyltransferase activity"/>
    <property type="evidence" value="ECO:0007669"/>
    <property type="project" value="UniProtKB-KW"/>
</dbReference>
<dbReference type="NCBIfam" id="TIGR00544">
    <property type="entry name" value="lgt"/>
    <property type="match status" value="1"/>
</dbReference>
<comment type="similarity">
    <text evidence="1 7">Belongs to the Lgt family.</text>
</comment>
<evidence type="ECO:0000256" key="3">
    <source>
        <dbReference type="ARBA" id="ARBA00022679"/>
    </source>
</evidence>
<dbReference type="EMBL" id="JAFDVD010000005">
    <property type="protein sequence ID" value="MBM6399474.1"/>
    <property type="molecule type" value="Genomic_DNA"/>
</dbReference>
<comment type="catalytic activity">
    <reaction evidence="7">
        <text>L-cysteinyl-[prolipoprotein] + a 1,2-diacyl-sn-glycero-3-phospho-(1'-sn-glycerol) = an S-1,2-diacyl-sn-glyceryl-L-cysteinyl-[prolipoprotein] + sn-glycerol 1-phosphate + H(+)</text>
        <dbReference type="Rhea" id="RHEA:56712"/>
        <dbReference type="Rhea" id="RHEA-COMP:14679"/>
        <dbReference type="Rhea" id="RHEA-COMP:14680"/>
        <dbReference type="ChEBI" id="CHEBI:15378"/>
        <dbReference type="ChEBI" id="CHEBI:29950"/>
        <dbReference type="ChEBI" id="CHEBI:57685"/>
        <dbReference type="ChEBI" id="CHEBI:64716"/>
        <dbReference type="ChEBI" id="CHEBI:140658"/>
        <dbReference type="EC" id="2.5.1.145"/>
    </reaction>
</comment>
<evidence type="ECO:0000313" key="9">
    <source>
        <dbReference type="EMBL" id="MBM6399474.1"/>
    </source>
</evidence>
<feature type="transmembrane region" description="Helical" evidence="7">
    <location>
        <begin position="92"/>
        <end position="114"/>
    </location>
</feature>
<dbReference type="Pfam" id="PF01790">
    <property type="entry name" value="LGT"/>
    <property type="match status" value="1"/>
</dbReference>
<dbReference type="HAMAP" id="MF_01147">
    <property type="entry name" value="Lgt"/>
    <property type="match status" value="1"/>
</dbReference>
<keyword evidence="10" id="KW-1185">Reference proteome</keyword>
<evidence type="ECO:0000256" key="4">
    <source>
        <dbReference type="ARBA" id="ARBA00022692"/>
    </source>
</evidence>
<evidence type="ECO:0000256" key="5">
    <source>
        <dbReference type="ARBA" id="ARBA00022989"/>
    </source>
</evidence>
<organism evidence="9 10">
    <name type="scientific">Phycicoccus sonneratiae</name>
    <dbReference type="NCBI Taxonomy" id="2807628"/>
    <lineage>
        <taxon>Bacteria</taxon>
        <taxon>Bacillati</taxon>
        <taxon>Actinomycetota</taxon>
        <taxon>Actinomycetes</taxon>
        <taxon>Micrococcales</taxon>
        <taxon>Intrasporangiaceae</taxon>
        <taxon>Phycicoccus</taxon>
    </lineage>
</organism>
<evidence type="ECO:0000256" key="8">
    <source>
        <dbReference type="SAM" id="MobiDB-lite"/>
    </source>
</evidence>
<gene>
    <name evidence="7" type="primary">lgt</name>
    <name evidence="9" type="ORF">JQN70_03655</name>
</gene>
<feature type="transmembrane region" description="Helical" evidence="7">
    <location>
        <begin position="249"/>
        <end position="267"/>
    </location>
</feature>
<protein>
    <recommendedName>
        <fullName evidence="7">Phosphatidylglycerol--prolipoprotein diacylglyceryl transferase</fullName>
        <ecNumber evidence="7">2.5.1.145</ecNumber>
    </recommendedName>
</protein>
<feature type="transmembrane region" description="Helical" evidence="7">
    <location>
        <begin position="189"/>
        <end position="206"/>
    </location>
</feature>
<evidence type="ECO:0000256" key="2">
    <source>
        <dbReference type="ARBA" id="ARBA00022475"/>
    </source>
</evidence>
<feature type="transmembrane region" description="Helical" evidence="7">
    <location>
        <begin position="213"/>
        <end position="229"/>
    </location>
</feature>
<feature type="binding site" evidence="7">
    <location>
        <position position="140"/>
    </location>
    <ligand>
        <name>a 1,2-diacyl-sn-glycero-3-phospho-(1'-sn-glycerol)</name>
        <dbReference type="ChEBI" id="CHEBI:64716"/>
    </ligand>
</feature>
<evidence type="ECO:0000256" key="7">
    <source>
        <dbReference type="HAMAP-Rule" id="MF_01147"/>
    </source>
</evidence>
<keyword evidence="6 7" id="KW-0472">Membrane</keyword>
<dbReference type="EC" id="2.5.1.145" evidence="7"/>
<dbReference type="PROSITE" id="PS01311">
    <property type="entry name" value="LGT"/>
    <property type="match status" value="1"/>
</dbReference>
<name>A0ABS2CK65_9MICO</name>
<dbReference type="Proteomes" id="UP001430172">
    <property type="component" value="Unassembled WGS sequence"/>
</dbReference>
<keyword evidence="5 7" id="KW-1133">Transmembrane helix</keyword>
<feature type="compositionally biased region" description="Acidic residues" evidence="8">
    <location>
        <begin position="281"/>
        <end position="296"/>
    </location>
</feature>
<keyword evidence="4 7" id="KW-0812">Transmembrane</keyword>
<keyword evidence="9" id="KW-0328">Glycosyltransferase</keyword>
<feature type="transmembrane region" description="Helical" evidence="7">
    <location>
        <begin position="121"/>
        <end position="139"/>
    </location>
</feature>
<reference evidence="9" key="1">
    <citation type="submission" date="2021-02" db="EMBL/GenBank/DDBJ databases">
        <title>Phycicoccus sp. MQZ13P-5T, whole genome shotgun sequence.</title>
        <authorList>
            <person name="Tuo L."/>
        </authorList>
    </citation>
    <scope>NUCLEOTIDE SEQUENCE</scope>
    <source>
        <strain evidence="9">MQZ13P-5</strain>
    </source>
</reference>
<keyword evidence="2 7" id="KW-1003">Cell membrane</keyword>
<evidence type="ECO:0000256" key="1">
    <source>
        <dbReference type="ARBA" id="ARBA00007150"/>
    </source>
</evidence>
<comment type="pathway">
    <text evidence="7">Protein modification; lipoprotein biosynthesis (diacylglyceryl transfer).</text>
</comment>
<dbReference type="PANTHER" id="PTHR30589">
    <property type="entry name" value="PROLIPOPROTEIN DIACYLGLYCERYL TRANSFERASE"/>
    <property type="match status" value="1"/>
</dbReference>
<evidence type="ECO:0000256" key="6">
    <source>
        <dbReference type="ARBA" id="ARBA00023136"/>
    </source>
</evidence>
<accession>A0ABS2CK65</accession>
<evidence type="ECO:0000313" key="10">
    <source>
        <dbReference type="Proteomes" id="UP001430172"/>
    </source>
</evidence>
<dbReference type="RefSeq" id="WP_204129967.1">
    <property type="nucleotide sequence ID" value="NZ_JAFDVD010000005.1"/>
</dbReference>
<dbReference type="PANTHER" id="PTHR30589:SF0">
    <property type="entry name" value="PHOSPHATIDYLGLYCEROL--PROLIPOPROTEIN DIACYLGLYCERYL TRANSFERASE"/>
    <property type="match status" value="1"/>
</dbReference>
<comment type="function">
    <text evidence="7">Catalyzes the transfer of the diacylglyceryl group from phosphatidylglycerol to the sulfhydryl group of the N-terminal cysteine of a prolipoprotein, the first step in the formation of mature lipoproteins.</text>
</comment>
<keyword evidence="3 7" id="KW-0808">Transferase</keyword>
<feature type="transmembrane region" description="Helical" evidence="7">
    <location>
        <begin position="51"/>
        <end position="72"/>
    </location>
</feature>
<dbReference type="InterPro" id="IPR001640">
    <property type="entry name" value="Lgt"/>
</dbReference>
<comment type="subcellular location">
    <subcellularLocation>
        <location evidence="7">Cell membrane</location>
        <topology evidence="7">Multi-pass membrane protein</topology>
    </subcellularLocation>
</comment>
<feature type="region of interest" description="Disordered" evidence="8">
    <location>
        <begin position="275"/>
        <end position="296"/>
    </location>
</feature>